<dbReference type="CDD" id="cd02508">
    <property type="entry name" value="ADP_Glucose_PP"/>
    <property type="match status" value="1"/>
</dbReference>
<dbReference type="InterPro" id="IPR011004">
    <property type="entry name" value="Trimer_LpxA-like_sf"/>
</dbReference>
<evidence type="ECO:0000256" key="1">
    <source>
        <dbReference type="ARBA" id="ARBA00010443"/>
    </source>
</evidence>
<dbReference type="InterPro" id="IPR056818">
    <property type="entry name" value="GlmU/GlgC-like_hexapep"/>
</dbReference>
<keyword evidence="5" id="KW-0548">Nucleotidyltransferase</keyword>
<dbReference type="GO" id="GO:0005978">
    <property type="term" value="P:glycogen biosynthetic process"/>
    <property type="evidence" value="ECO:0007669"/>
    <property type="project" value="UniProtKB-KW"/>
</dbReference>
<keyword evidence="2" id="KW-0320">Glycogen biosynthesis</keyword>
<dbReference type="Gene3D" id="2.160.10.10">
    <property type="entry name" value="Hexapeptide repeat proteins"/>
    <property type="match status" value="1"/>
</dbReference>
<dbReference type="Gene3D" id="3.90.550.10">
    <property type="entry name" value="Spore Coat Polysaccharide Biosynthesis Protein SpsA, Chain A"/>
    <property type="match status" value="1"/>
</dbReference>
<dbReference type="Proteomes" id="UP001198220">
    <property type="component" value="Unassembled WGS sequence"/>
</dbReference>
<dbReference type="EMBL" id="JAJEPS010000022">
    <property type="protein sequence ID" value="MCC2127518.1"/>
    <property type="molecule type" value="Genomic_DNA"/>
</dbReference>
<dbReference type="RefSeq" id="WP_118771567.1">
    <property type="nucleotide sequence ID" value="NZ_JAJEPS010000022.1"/>
</dbReference>
<dbReference type="EC" id="2.7.7.27" evidence="5"/>
<feature type="domain" description="Glucose-1-phosphate adenylyltransferase/Bifunctional protein GlmU-like C-terminal hexapeptide" evidence="4">
    <location>
        <begin position="296"/>
        <end position="363"/>
    </location>
</feature>
<reference evidence="5 6" key="1">
    <citation type="submission" date="2021-10" db="EMBL/GenBank/DDBJ databases">
        <title>Anaerobic single-cell dispensing facilitates the cultivation of human gut bacteria.</title>
        <authorList>
            <person name="Afrizal A."/>
        </authorList>
    </citation>
    <scope>NUCLEOTIDE SEQUENCE [LARGE SCALE GENOMIC DNA]</scope>
    <source>
        <strain evidence="5 6">CLA-AA-H276</strain>
    </source>
</reference>
<dbReference type="GO" id="GO:0008878">
    <property type="term" value="F:glucose-1-phosphate adenylyltransferase activity"/>
    <property type="evidence" value="ECO:0007669"/>
    <property type="project" value="UniProtKB-EC"/>
</dbReference>
<dbReference type="Pfam" id="PF24894">
    <property type="entry name" value="Hexapep_GlmU"/>
    <property type="match status" value="1"/>
</dbReference>
<dbReference type="InterPro" id="IPR011832">
    <property type="entry name" value="GlgDAde_trans"/>
</dbReference>
<dbReference type="NCBIfam" id="TIGR02092">
    <property type="entry name" value="glgD"/>
    <property type="match status" value="1"/>
</dbReference>
<evidence type="ECO:0000313" key="5">
    <source>
        <dbReference type="EMBL" id="MCC2127518.1"/>
    </source>
</evidence>
<dbReference type="InterPro" id="IPR011831">
    <property type="entry name" value="ADP-Glc_PPase"/>
</dbReference>
<dbReference type="PANTHER" id="PTHR43523:SF6">
    <property type="entry name" value="GLYCOGEN BIOSYNTHESIS PROTEIN GLGD"/>
    <property type="match status" value="1"/>
</dbReference>
<dbReference type="PANTHER" id="PTHR43523">
    <property type="entry name" value="GLUCOSE-1-PHOSPHATE ADENYLYLTRANSFERASE-RELATED"/>
    <property type="match status" value="1"/>
</dbReference>
<dbReference type="InterPro" id="IPR029044">
    <property type="entry name" value="Nucleotide-diphossugar_trans"/>
</dbReference>
<protein>
    <submittedName>
        <fullName evidence="5">Glucose-1-phosphate adenylyltransferase subunit GlgD</fullName>
        <ecNumber evidence="5">2.7.7.27</ecNumber>
    </submittedName>
</protein>
<keyword evidence="5" id="KW-0808">Transferase</keyword>
<dbReference type="SUPFAM" id="SSF51161">
    <property type="entry name" value="Trimeric LpxA-like enzymes"/>
    <property type="match status" value="1"/>
</dbReference>
<dbReference type="AlphaFoldDB" id="A0AAE3DB14"/>
<feature type="domain" description="Nucleotidyl transferase" evidence="3">
    <location>
        <begin position="33"/>
        <end position="166"/>
    </location>
</feature>
<proteinExistence type="inferred from homology"/>
<evidence type="ECO:0000259" key="3">
    <source>
        <dbReference type="Pfam" id="PF00483"/>
    </source>
</evidence>
<comment type="caution">
    <text evidence="5">The sequence shown here is derived from an EMBL/GenBank/DDBJ whole genome shotgun (WGS) entry which is preliminary data.</text>
</comment>
<dbReference type="SUPFAM" id="SSF53448">
    <property type="entry name" value="Nucleotide-diphospho-sugar transferases"/>
    <property type="match status" value="1"/>
</dbReference>
<keyword evidence="6" id="KW-1185">Reference proteome</keyword>
<organism evidence="5 6">
    <name type="scientific">Hominiventricola filiformis</name>
    <dbReference type="NCBI Taxonomy" id="2885352"/>
    <lineage>
        <taxon>Bacteria</taxon>
        <taxon>Bacillati</taxon>
        <taxon>Bacillota</taxon>
        <taxon>Clostridia</taxon>
        <taxon>Lachnospirales</taxon>
        <taxon>Lachnospiraceae</taxon>
        <taxon>Hominiventricola</taxon>
    </lineage>
</organism>
<gene>
    <name evidence="5" type="primary">glgD</name>
    <name evidence="5" type="ORF">LKD36_15285</name>
</gene>
<evidence type="ECO:0000313" key="6">
    <source>
        <dbReference type="Proteomes" id="UP001198220"/>
    </source>
</evidence>
<comment type="similarity">
    <text evidence="1">Belongs to the bacterial/plant glucose-1-phosphate adenylyltransferase family.</text>
</comment>
<name>A0AAE3DB14_9FIRM</name>
<dbReference type="InterPro" id="IPR005835">
    <property type="entry name" value="NTP_transferase_dom"/>
</dbReference>
<evidence type="ECO:0000259" key="4">
    <source>
        <dbReference type="Pfam" id="PF24894"/>
    </source>
</evidence>
<sequence>MVNSNMNTLGIIFPNSYDTFVPDLVNVRLMASIPFASRYRMIDFILSSMSNCGIDSIGVIVNNNYQSLIDHLGSGRAWDMVRKNGGLSIFPPYADKSSKPYRGRAGALANVLEFLKGHKEKYVVLADCHLAVNFDFTDLIEKHAESGADITIVYHEQEIPEGFTKVRDNSKGYYYTLQLDGNKVTKILVNSKDEGIQNFSLNIIIMDRELLIDLITEASLLGQEWFERDVLIPQINKLNIQGYKYDGYVACVSSIKTYFDENMKLLDEYNLDALFSPSPIYTKVRDDTPTRYVEGASAHNVMVADGCLIEGEVENSILFRGVKIAKGAKVRNCILMQDTVVEAGADIEYLITDKNVIVTAGKEMKGTETYPVYIAKFHTV</sequence>
<dbReference type="Pfam" id="PF00483">
    <property type="entry name" value="NTP_transferase"/>
    <property type="match status" value="1"/>
</dbReference>
<evidence type="ECO:0000256" key="2">
    <source>
        <dbReference type="ARBA" id="ARBA00023056"/>
    </source>
</evidence>
<accession>A0AAE3DB14</accession>
<dbReference type="CDD" id="cd04651">
    <property type="entry name" value="LbH_G1P_AT_C"/>
    <property type="match status" value="1"/>
</dbReference>